<feature type="compositionally biased region" description="Polar residues" evidence="1">
    <location>
        <begin position="140"/>
        <end position="152"/>
    </location>
</feature>
<feature type="region of interest" description="Disordered" evidence="1">
    <location>
        <begin position="14"/>
        <end position="93"/>
    </location>
</feature>
<keyword evidence="3" id="KW-1185">Reference proteome</keyword>
<evidence type="ECO:0000256" key="1">
    <source>
        <dbReference type="SAM" id="MobiDB-lite"/>
    </source>
</evidence>
<feature type="region of interest" description="Disordered" evidence="1">
    <location>
        <begin position="111"/>
        <end position="233"/>
    </location>
</feature>
<protein>
    <submittedName>
        <fullName evidence="2">DUF3426 domain-containing protein</fullName>
    </submittedName>
</protein>
<dbReference type="OrthoDB" id="6717714at2"/>
<name>A0A4R5TKP1_9GAMM</name>
<dbReference type="Pfam" id="PF11906">
    <property type="entry name" value="DUF3426"/>
    <property type="match status" value="1"/>
</dbReference>
<feature type="compositionally biased region" description="Polar residues" evidence="1">
    <location>
        <begin position="171"/>
        <end position="183"/>
    </location>
</feature>
<feature type="compositionally biased region" description="Low complexity" evidence="1">
    <location>
        <begin position="72"/>
        <end position="82"/>
    </location>
</feature>
<feature type="compositionally biased region" description="Low complexity" evidence="1">
    <location>
        <begin position="208"/>
        <end position="223"/>
    </location>
</feature>
<accession>A0A4R5TKP1</accession>
<dbReference type="AlphaFoldDB" id="A0A4R5TKP1"/>
<comment type="caution">
    <text evidence="2">The sequence shown here is derived from an EMBL/GenBank/DDBJ whole genome shotgun (WGS) entry which is preliminary data.</text>
</comment>
<evidence type="ECO:0000313" key="3">
    <source>
        <dbReference type="Proteomes" id="UP000294796"/>
    </source>
</evidence>
<dbReference type="RefSeq" id="WP_133322799.1">
    <property type="nucleotide sequence ID" value="NZ_SMTF01000012.1"/>
</dbReference>
<dbReference type="EMBL" id="SMTF01000012">
    <property type="protein sequence ID" value="TDK22706.1"/>
    <property type="molecule type" value="Genomic_DNA"/>
</dbReference>
<proteinExistence type="predicted"/>
<evidence type="ECO:0000313" key="2">
    <source>
        <dbReference type="EMBL" id="TDK22706.1"/>
    </source>
</evidence>
<dbReference type="Proteomes" id="UP000294796">
    <property type="component" value="Unassembled WGS sequence"/>
</dbReference>
<organism evidence="2 3">
    <name type="scientific">Luteimonas aestuarii</name>
    <dbReference type="NCBI Taxonomy" id="453837"/>
    <lineage>
        <taxon>Bacteria</taxon>
        <taxon>Pseudomonadati</taxon>
        <taxon>Pseudomonadota</taxon>
        <taxon>Gammaproteobacteria</taxon>
        <taxon>Lysobacterales</taxon>
        <taxon>Lysobacteraceae</taxon>
        <taxon>Luteimonas</taxon>
    </lineage>
</organism>
<reference evidence="2 3" key="1">
    <citation type="submission" date="2019-03" db="EMBL/GenBank/DDBJ databases">
        <title>Luteimonas zhaokaii sp.nov., isolated from the rectal contents of Plateau pika in Yushu, Qinghai Province, China.</title>
        <authorList>
            <person name="Zhang G."/>
        </authorList>
    </citation>
    <scope>NUCLEOTIDE SEQUENCE [LARGE SCALE GENOMIC DNA]</scope>
    <source>
        <strain evidence="2 3">B9</strain>
    </source>
</reference>
<gene>
    <name evidence="2" type="ORF">E2F46_13160</name>
</gene>
<dbReference type="InterPro" id="IPR021834">
    <property type="entry name" value="DUF3426"/>
</dbReference>
<feature type="compositionally biased region" description="Basic and acidic residues" evidence="1">
    <location>
        <begin position="83"/>
        <end position="93"/>
    </location>
</feature>
<sequence>MFINCRHCNALVATDPATDAPPERCPRCQGALRESDAPAQVPDAASPSADGDQAAPTQPTAEPIETLHDGEAAAPEDGAGNAAREHSDDPDGAWRRAADLVAALARRDDLHDGDDAAQDAPGFVGAPLDEDSGLSPGAATVSTDASTVSPTVDTADVTRVDAAEGGATRPVQGTQSEDIQSGNVEGLSGALVPTPPAASQDPSTKTDPAAPRSKASAPSFAASRHASAPATPRRRWVAPAAIGALSALLILQILLADRARLSMDASWRPLLATLCGALGCNLPPWREPAAFHLVARDVRAHPTQPGVLRATATLRNDARWPQAWPRVVLTLSDVEGRSIGMRDFAPDEYLGEMPTEATLSSGQSAMIRLDVREPAANVVAFSFDFH</sequence>